<keyword evidence="2" id="KW-1185">Reference proteome</keyword>
<dbReference type="EMBL" id="JARKIB010000175">
    <property type="protein sequence ID" value="KAJ7728073.1"/>
    <property type="molecule type" value="Genomic_DNA"/>
</dbReference>
<proteinExistence type="predicted"/>
<dbReference type="AlphaFoldDB" id="A0AAD7MQ81"/>
<gene>
    <name evidence="1" type="ORF">B0H16DRAFT_1697529</name>
</gene>
<protein>
    <submittedName>
        <fullName evidence="1">Uncharacterized protein</fullName>
    </submittedName>
</protein>
<evidence type="ECO:0000313" key="2">
    <source>
        <dbReference type="Proteomes" id="UP001215598"/>
    </source>
</evidence>
<name>A0AAD7MQ81_9AGAR</name>
<accession>A0AAD7MQ81</accession>
<comment type="caution">
    <text evidence="1">The sequence shown here is derived from an EMBL/GenBank/DDBJ whole genome shotgun (WGS) entry which is preliminary data.</text>
</comment>
<reference evidence="1" key="1">
    <citation type="submission" date="2023-03" db="EMBL/GenBank/DDBJ databases">
        <title>Massive genome expansion in bonnet fungi (Mycena s.s.) driven by repeated elements and novel gene families across ecological guilds.</title>
        <authorList>
            <consortium name="Lawrence Berkeley National Laboratory"/>
            <person name="Harder C.B."/>
            <person name="Miyauchi S."/>
            <person name="Viragh M."/>
            <person name="Kuo A."/>
            <person name="Thoen E."/>
            <person name="Andreopoulos B."/>
            <person name="Lu D."/>
            <person name="Skrede I."/>
            <person name="Drula E."/>
            <person name="Henrissat B."/>
            <person name="Morin E."/>
            <person name="Kohler A."/>
            <person name="Barry K."/>
            <person name="LaButti K."/>
            <person name="Morin E."/>
            <person name="Salamov A."/>
            <person name="Lipzen A."/>
            <person name="Mereny Z."/>
            <person name="Hegedus B."/>
            <person name="Baldrian P."/>
            <person name="Stursova M."/>
            <person name="Weitz H."/>
            <person name="Taylor A."/>
            <person name="Grigoriev I.V."/>
            <person name="Nagy L.G."/>
            <person name="Martin F."/>
            <person name="Kauserud H."/>
        </authorList>
    </citation>
    <scope>NUCLEOTIDE SEQUENCE</scope>
    <source>
        <strain evidence="1">CBHHK182m</strain>
    </source>
</reference>
<sequence length="199" mass="23418">MFEWCISAKIQLRARYRPEHYSKPERIQLRAHRRPEQYLNGTFRPNDPVARKIHLRAHRRPEQYLNGTFRPNDPVARKIQLRAHRSPEQYSNGTFQPSNGTFRPNDPVARKIQLPEQIQLRARYGPVGYWNGDPVVSTIKPQEIFALGFGVRYPEWCIREVDLEEPFRGQKNSYGAMVLAEWEQIPDGRDRSHSAQSRI</sequence>
<evidence type="ECO:0000313" key="1">
    <source>
        <dbReference type="EMBL" id="KAJ7728073.1"/>
    </source>
</evidence>
<dbReference type="Proteomes" id="UP001215598">
    <property type="component" value="Unassembled WGS sequence"/>
</dbReference>
<organism evidence="1 2">
    <name type="scientific">Mycena metata</name>
    <dbReference type="NCBI Taxonomy" id="1033252"/>
    <lineage>
        <taxon>Eukaryota</taxon>
        <taxon>Fungi</taxon>
        <taxon>Dikarya</taxon>
        <taxon>Basidiomycota</taxon>
        <taxon>Agaricomycotina</taxon>
        <taxon>Agaricomycetes</taxon>
        <taxon>Agaricomycetidae</taxon>
        <taxon>Agaricales</taxon>
        <taxon>Marasmiineae</taxon>
        <taxon>Mycenaceae</taxon>
        <taxon>Mycena</taxon>
    </lineage>
</organism>